<accession>A0ABQ1NP59</accession>
<dbReference type="Gene3D" id="2.60.40.3930">
    <property type="match status" value="4"/>
</dbReference>
<feature type="compositionally biased region" description="Acidic residues" evidence="5">
    <location>
        <begin position="87"/>
        <end position="96"/>
    </location>
</feature>
<dbReference type="Pfam" id="PF17802">
    <property type="entry name" value="SpaA"/>
    <property type="match status" value="2"/>
</dbReference>
<name>A0ABQ1NP59_9ENTE</name>
<keyword evidence="6" id="KW-0812">Transmembrane</keyword>
<dbReference type="InterPro" id="IPR041033">
    <property type="entry name" value="SpaA_PFL_dom_1"/>
</dbReference>
<proteinExistence type="predicted"/>
<keyword evidence="4" id="KW-0572">Peptidoglycan-anchor</keyword>
<keyword evidence="3" id="KW-0732">Signal</keyword>
<evidence type="ECO:0000256" key="2">
    <source>
        <dbReference type="ARBA" id="ARBA00022525"/>
    </source>
</evidence>
<evidence type="ECO:0000256" key="3">
    <source>
        <dbReference type="ARBA" id="ARBA00022729"/>
    </source>
</evidence>
<evidence type="ECO:0000313" key="8">
    <source>
        <dbReference type="EMBL" id="GGC79957.1"/>
    </source>
</evidence>
<keyword evidence="6" id="KW-0472">Membrane</keyword>
<evidence type="ECO:0000256" key="5">
    <source>
        <dbReference type="SAM" id="MobiDB-lite"/>
    </source>
</evidence>
<dbReference type="Pfam" id="PF00746">
    <property type="entry name" value="Gram_pos_anchor"/>
    <property type="match status" value="1"/>
</dbReference>
<evidence type="ECO:0000256" key="4">
    <source>
        <dbReference type="ARBA" id="ARBA00023088"/>
    </source>
</evidence>
<dbReference type="Pfam" id="PF08341">
    <property type="entry name" value="TED"/>
    <property type="match status" value="1"/>
</dbReference>
<dbReference type="RefSeq" id="WP_088268590.1">
    <property type="nucleotide sequence ID" value="NZ_BMKI01000001.1"/>
</dbReference>
<organism evidence="8 9">
    <name type="scientific">Enterococcus wangshanyuanii</name>
    <dbReference type="NCBI Taxonomy" id="2005703"/>
    <lineage>
        <taxon>Bacteria</taxon>
        <taxon>Bacillati</taxon>
        <taxon>Bacillota</taxon>
        <taxon>Bacilli</taxon>
        <taxon>Lactobacillales</taxon>
        <taxon>Enterococcaceae</taxon>
        <taxon>Enterococcus</taxon>
    </lineage>
</organism>
<dbReference type="PROSITE" id="PS50847">
    <property type="entry name" value="GRAM_POS_ANCHORING"/>
    <property type="match status" value="1"/>
</dbReference>
<evidence type="ECO:0000259" key="7">
    <source>
        <dbReference type="PROSITE" id="PS50847"/>
    </source>
</evidence>
<keyword evidence="6" id="KW-1133">Transmembrane helix</keyword>
<reference evidence="9" key="1">
    <citation type="journal article" date="2019" name="Int. J. Syst. Evol. Microbiol.">
        <title>The Global Catalogue of Microorganisms (GCM) 10K type strain sequencing project: providing services to taxonomists for standard genome sequencing and annotation.</title>
        <authorList>
            <consortium name="The Broad Institute Genomics Platform"/>
            <consortium name="The Broad Institute Genome Sequencing Center for Infectious Disease"/>
            <person name="Wu L."/>
            <person name="Ma J."/>
        </authorList>
    </citation>
    <scope>NUCLEOTIDE SEQUENCE [LARGE SCALE GENOMIC DNA]</scope>
    <source>
        <strain evidence="9">CGMCC 1.15942</strain>
    </source>
</reference>
<dbReference type="Pfam" id="PF18202">
    <property type="entry name" value="TQ"/>
    <property type="match status" value="4"/>
</dbReference>
<comment type="caution">
    <text evidence="8">The sequence shown here is derived from an EMBL/GenBank/DDBJ whole genome shotgun (WGS) entry which is preliminary data.</text>
</comment>
<gene>
    <name evidence="8" type="ORF">GCM10011573_07040</name>
</gene>
<dbReference type="InterPro" id="IPR013552">
    <property type="entry name" value="Thioester_dom"/>
</dbReference>
<keyword evidence="9" id="KW-1185">Reference proteome</keyword>
<protein>
    <recommendedName>
        <fullName evidence="7">Gram-positive cocci surface proteins LPxTG domain-containing protein</fullName>
    </recommendedName>
</protein>
<evidence type="ECO:0000256" key="1">
    <source>
        <dbReference type="ARBA" id="ARBA00022512"/>
    </source>
</evidence>
<sequence>MKIRQQKILTWLVLFFMLASNFIFVIQPITAYAENGVENSLVDDEQRDQSIDATDSQTIETSTEELETPNELEAAFPEPVIEKDSLLEEESTEENTEQERSGAELAARADPYSVEGLTDAEIIALANHMYGSYASVNPTFEVHVTNDQGVVLNIPFARARGVGSVEKLIPMSYSVKLDQTWLIIALHVEKFRIDGGIAYCVQPGVEFGQGEGYVPHPSIGLINENQKQIINNIINFGSNGNDSDELYMATQFYIWEALGYTVQSDLTNYAAYKSQIDARADNHRTKPSFDNQEITVKAGETVQLNDSKNVFNYYHEIRNDGNTSVSKDGNTLKITPSINSNDGEIVFQRNSPVSGVQYFWVKENAQTMTTAGEAQSTQTKIRVKVVKTGSAAAQKFDEEGNPLADAVFRFEYDGIVEERTTGEDGLVNLDDILMGTSVTITEIRAPEGRVIDNIPQTVVIEPGQTITKTFTNRWAQQPIKLIKREKDANRPLKDVPFALYKLTGVTKTLIGEYKTDDNGEINIERLLYNRDGYRFVELEPLHGFLPNTTEYDFNVTVENDGKLIELIVDNEPNPVVLNTTATGKNGEKFVDPTKEIELEDTIYYKWLFAGRTYQYTAKIVDQETGEVLETLQGSFVPPAYEGFHVVKTTVDGNKYRGKKLVFYEYIYDTLSKKEVAKHEDINDEGQSIKVNDPKITTKAQGEDGRQQFNPLTKVPVKETASFTDLVVGHKYTTTVQAYRLNDNTPYDDALETKTFIATSPTMEVTFDFILDGKDLQGNGLVFTEKLFYESEEVANHEDLENGDQTVSFTDPEISTKAHGKDKQQKFDPLAKIPIKETAVFTDLIIGDEYKVIVQGYRLSTGEPYEKIREEAVFTATETKMSYSFDFVLSGKELAGDGIVFTEKLLFNDEVIAEHNDLTNKKQTIQFTDPKITTLAQGKNREKILVPAQNTTIQETAKITGLIIGHKYTVNVNGHRLSDGRGIDELTKQKTFIAEKTEITLSFEYQIDSQLFSNDGIVFTETLLTENEVIAEHLDLENEKQTVRFKPLVNNTSTLPATSGPRSSLPSTGENASENLALFALFMLILCVILQLERRKKLR</sequence>
<dbReference type="Gene3D" id="2.60.40.10">
    <property type="entry name" value="Immunoglobulins"/>
    <property type="match status" value="2"/>
</dbReference>
<dbReference type="InterPro" id="IPR013783">
    <property type="entry name" value="Ig-like_fold"/>
</dbReference>
<feature type="transmembrane region" description="Helical" evidence="6">
    <location>
        <begin position="1075"/>
        <end position="1091"/>
    </location>
</feature>
<evidence type="ECO:0000313" key="9">
    <source>
        <dbReference type="Proteomes" id="UP000630615"/>
    </source>
</evidence>
<feature type="region of interest" description="Disordered" evidence="5">
    <location>
        <begin position="43"/>
        <end position="107"/>
    </location>
</feature>
<feature type="domain" description="Gram-positive cocci surface proteins LPxTG" evidence="7">
    <location>
        <begin position="1064"/>
        <end position="1098"/>
    </location>
</feature>
<keyword evidence="1" id="KW-0134">Cell wall</keyword>
<dbReference type="Proteomes" id="UP000630615">
    <property type="component" value="Unassembled WGS sequence"/>
</dbReference>
<dbReference type="EMBL" id="BMKI01000001">
    <property type="protein sequence ID" value="GGC79957.1"/>
    <property type="molecule type" value="Genomic_DNA"/>
</dbReference>
<feature type="region of interest" description="Disordered" evidence="5">
    <location>
        <begin position="801"/>
        <end position="821"/>
    </location>
</feature>
<dbReference type="NCBIfam" id="NF033903">
    <property type="entry name" value="VaFE_rpt"/>
    <property type="match status" value="4"/>
</dbReference>
<dbReference type="InterPro" id="IPR041100">
    <property type="entry name" value="TQ"/>
</dbReference>
<dbReference type="InterPro" id="IPR019931">
    <property type="entry name" value="LPXTG_anchor"/>
</dbReference>
<keyword evidence="2" id="KW-0964">Secreted</keyword>
<feature type="compositionally biased region" description="Polar residues" evidence="5">
    <location>
        <begin position="51"/>
        <end position="61"/>
    </location>
</feature>
<evidence type="ECO:0000256" key="6">
    <source>
        <dbReference type="SAM" id="Phobius"/>
    </source>
</evidence>